<reference evidence="1 2" key="1">
    <citation type="journal article" date="2019" name="Front. Microbiol.">
        <title>Genomic Features for Desiccation Tolerance and Sugar Biosynthesis in the Extremophile Gloeocapsopsis sp. UTEX B3054.</title>
        <authorList>
            <person name="Urrejola C."/>
            <person name="Alcorta J."/>
            <person name="Salas L."/>
            <person name="Vasquez M."/>
            <person name="Polz M.F."/>
            <person name="Vicuna R."/>
            <person name="Diez B."/>
        </authorList>
    </citation>
    <scope>NUCLEOTIDE SEQUENCE [LARGE SCALE GENOMIC DNA]</scope>
    <source>
        <strain evidence="1 2">1H9</strain>
    </source>
</reference>
<evidence type="ECO:0000313" key="1">
    <source>
        <dbReference type="EMBL" id="MUL39308.1"/>
    </source>
</evidence>
<dbReference type="AlphaFoldDB" id="A0A6N8G1M0"/>
<dbReference type="OrthoDB" id="488854at2"/>
<organism evidence="1 2">
    <name type="scientific">Gloeocapsopsis dulcis AAB1 = 1H9</name>
    <dbReference type="NCBI Taxonomy" id="1433147"/>
    <lineage>
        <taxon>Bacteria</taxon>
        <taxon>Bacillati</taxon>
        <taxon>Cyanobacteriota</taxon>
        <taxon>Cyanophyceae</taxon>
        <taxon>Oscillatoriophycideae</taxon>
        <taxon>Chroococcales</taxon>
        <taxon>Chroococcaceae</taxon>
        <taxon>Gloeocapsopsis</taxon>
        <taxon>Gloeocapsopsis dulcis</taxon>
    </lineage>
</organism>
<evidence type="ECO:0000313" key="2">
    <source>
        <dbReference type="Proteomes" id="UP000441797"/>
    </source>
</evidence>
<comment type="caution">
    <text evidence="1">The sequence shown here is derived from an EMBL/GenBank/DDBJ whole genome shotgun (WGS) entry which is preliminary data.</text>
</comment>
<gene>
    <name evidence="1" type="ORF">BWI75_24220</name>
</gene>
<dbReference type="Proteomes" id="UP000441797">
    <property type="component" value="Unassembled WGS sequence"/>
</dbReference>
<protein>
    <submittedName>
        <fullName evidence="1">Uncharacterized protein</fullName>
    </submittedName>
</protein>
<dbReference type="EMBL" id="NAPY01000073">
    <property type="protein sequence ID" value="MUL39308.1"/>
    <property type="molecule type" value="Genomic_DNA"/>
</dbReference>
<proteinExistence type="predicted"/>
<accession>A0A6N8G1M0</accession>
<name>A0A6N8G1M0_9CHRO</name>
<dbReference type="RefSeq" id="WP_105219416.1">
    <property type="nucleotide sequence ID" value="NZ_CAWNSU010000035.1"/>
</dbReference>
<keyword evidence="2" id="KW-1185">Reference proteome</keyword>
<sequence length="198" mass="21653">MAVIEGQETAINGDINLSFLIASALSLELSQGQVRELLPLNLDGLIASQFGVVTGSIIFCLLNDFNYIQGDYLINAQGLLNGLLNKTGDFHNYLSALGRFFGVNAAQTATQLFIKKSDLPLLTHSTDNTAESLLIALLIHVIQNESNSLMSNVFVDQPVAQIIANYRITTIDVKIYPEIISTDLEEVLINQAITPRLF</sequence>